<organism evidence="3 4">
    <name type="scientific">Cynara cardunculus var. scolymus</name>
    <name type="common">Globe artichoke</name>
    <name type="synonym">Cynara scolymus</name>
    <dbReference type="NCBI Taxonomy" id="59895"/>
    <lineage>
        <taxon>Eukaryota</taxon>
        <taxon>Viridiplantae</taxon>
        <taxon>Streptophyta</taxon>
        <taxon>Embryophyta</taxon>
        <taxon>Tracheophyta</taxon>
        <taxon>Spermatophyta</taxon>
        <taxon>Magnoliopsida</taxon>
        <taxon>eudicotyledons</taxon>
        <taxon>Gunneridae</taxon>
        <taxon>Pentapetalae</taxon>
        <taxon>asterids</taxon>
        <taxon>campanulids</taxon>
        <taxon>Asterales</taxon>
        <taxon>Asteraceae</taxon>
        <taxon>Carduoideae</taxon>
        <taxon>Cardueae</taxon>
        <taxon>Carduinae</taxon>
        <taxon>Cynara</taxon>
    </lineage>
</organism>
<comment type="subunit">
    <text evidence="1">Component of the RNA polymerase III (Pol III) complex consisting of 17 subunits.</text>
</comment>
<dbReference type="PANTHER" id="PTHR12949">
    <property type="entry name" value="RNA POLYMERASE III DNA DIRECTED -RELATED"/>
    <property type="match status" value="1"/>
</dbReference>
<dbReference type="Proteomes" id="UP000243975">
    <property type="component" value="Unassembled WGS sequence"/>
</dbReference>
<evidence type="ECO:0000313" key="3">
    <source>
        <dbReference type="EMBL" id="KVI04710.1"/>
    </source>
</evidence>
<feature type="domain" description="RNA polymerase III subunit RPC82-related helix-turn-helix" evidence="2">
    <location>
        <begin position="8"/>
        <end position="46"/>
    </location>
</feature>
<keyword evidence="4" id="KW-1185">Reference proteome</keyword>
<comment type="caution">
    <text evidence="3">The sequence shown here is derived from an EMBL/GenBank/DDBJ whole genome shotgun (WGS) entry which is preliminary data.</text>
</comment>
<comment type="subcellular location">
    <subcellularLocation>
        <location evidence="1">Nucleus</location>
    </subcellularLocation>
</comment>
<reference evidence="3 4" key="1">
    <citation type="journal article" date="2016" name="Sci. Rep.">
        <title>The genome sequence of the outbreeding globe artichoke constructed de novo incorporating a phase-aware low-pass sequencing strategy of F1 progeny.</title>
        <authorList>
            <person name="Scaglione D."/>
            <person name="Reyes-Chin-Wo S."/>
            <person name="Acquadro A."/>
            <person name="Froenicke L."/>
            <person name="Portis E."/>
            <person name="Beitel C."/>
            <person name="Tirone M."/>
            <person name="Mauro R."/>
            <person name="Lo Monaco A."/>
            <person name="Mauromicale G."/>
            <person name="Faccioli P."/>
            <person name="Cattivelli L."/>
            <person name="Rieseberg L."/>
            <person name="Michelmore R."/>
            <person name="Lanteri S."/>
        </authorList>
    </citation>
    <scope>NUCLEOTIDE SEQUENCE [LARGE SCALE GENOMIC DNA]</scope>
    <source>
        <strain evidence="3">2C</strain>
    </source>
</reference>
<evidence type="ECO:0000313" key="4">
    <source>
        <dbReference type="Proteomes" id="UP000243975"/>
    </source>
</evidence>
<dbReference type="InterPro" id="IPR013197">
    <property type="entry name" value="RNA_pol_III_RPC82-rel_HTH"/>
</dbReference>
<accession>A0A118K2Q0</accession>
<dbReference type="InterPro" id="IPR039748">
    <property type="entry name" value="RPC3"/>
</dbReference>
<dbReference type="PANTHER" id="PTHR12949:SF0">
    <property type="entry name" value="DNA-DIRECTED RNA POLYMERASE III SUBUNIT RPC3"/>
    <property type="match status" value="1"/>
</dbReference>
<name>A0A118K2Q0_CYNCS</name>
<dbReference type="STRING" id="59895.A0A118K2Q0"/>
<dbReference type="AlphaFoldDB" id="A0A118K2Q0"/>
<dbReference type="GO" id="GO:0005666">
    <property type="term" value="C:RNA polymerase III complex"/>
    <property type="evidence" value="ECO:0007669"/>
    <property type="project" value="UniProtKB-UniRule"/>
</dbReference>
<comment type="function">
    <text evidence="1">DNA-dependent RNA polymerase catalyzes the transcription of DNA into RNA using the four ribonucleoside triphosphates as substrates. Specific core component of RNA polymerase III which synthesizes small RNAs, such as 5S rRNA and tRNAs.</text>
</comment>
<keyword evidence="1" id="KW-0804">Transcription</keyword>
<evidence type="ECO:0000256" key="1">
    <source>
        <dbReference type="RuleBase" id="RU367076"/>
    </source>
</evidence>
<evidence type="ECO:0000259" key="2">
    <source>
        <dbReference type="Pfam" id="PF08221"/>
    </source>
</evidence>
<dbReference type="Gene3D" id="1.10.10.10">
    <property type="entry name" value="Winged helix-like DNA-binding domain superfamily/Winged helix DNA-binding domain"/>
    <property type="match status" value="2"/>
</dbReference>
<gene>
    <name evidence="3" type="ORF">Ccrd_016967</name>
</gene>
<keyword evidence="1" id="KW-0240">DNA-directed RNA polymerase</keyword>
<dbReference type="OMA" id="GQECMEL"/>
<dbReference type="EMBL" id="LEKV01001934">
    <property type="protein sequence ID" value="KVI04710.1"/>
    <property type="molecule type" value="Genomic_DNA"/>
</dbReference>
<dbReference type="InterPro" id="IPR036388">
    <property type="entry name" value="WH-like_DNA-bd_sf"/>
</dbReference>
<protein>
    <recommendedName>
        <fullName evidence="1">DNA-directed RNA polymerase III subunit RPC3</fullName>
        <shortName evidence="1">RNA polymerase III subunit C3</shortName>
    </recommendedName>
</protein>
<sequence>MVSPHGIKLAVHLISTYFGDIVSKVCECLLCKGTLSLAQVIRYTELGGFGEAPKIVTQYMALHDNIIHHMRFPKFLAIVSDEFGQECMELFEGLLQHGRLSFNQIMDRHKDKHRAVVTSGG</sequence>
<comment type="similarity">
    <text evidence="1">Belongs to the eukaryotic RPC3/POLR3C RNA polymerase subunit family.</text>
</comment>
<dbReference type="Pfam" id="PF08221">
    <property type="entry name" value="HTH_9"/>
    <property type="match status" value="1"/>
</dbReference>
<keyword evidence="1" id="KW-0539">Nucleus</keyword>
<dbReference type="GO" id="GO:0003697">
    <property type="term" value="F:single-stranded DNA binding"/>
    <property type="evidence" value="ECO:0007669"/>
    <property type="project" value="UniProtKB-UniRule"/>
</dbReference>
<proteinExistence type="inferred from homology"/>
<dbReference type="Gramene" id="KVI04710">
    <property type="protein sequence ID" value="KVI04710"/>
    <property type="gene ID" value="Ccrd_016967"/>
</dbReference>